<feature type="compositionally biased region" description="Low complexity" evidence="1">
    <location>
        <begin position="60"/>
        <end position="73"/>
    </location>
</feature>
<accession>A0A4C1XEM8</accession>
<organism evidence="2 3">
    <name type="scientific">Eumeta variegata</name>
    <name type="common">Bagworm moth</name>
    <name type="synonym">Eumeta japonica</name>
    <dbReference type="NCBI Taxonomy" id="151549"/>
    <lineage>
        <taxon>Eukaryota</taxon>
        <taxon>Metazoa</taxon>
        <taxon>Ecdysozoa</taxon>
        <taxon>Arthropoda</taxon>
        <taxon>Hexapoda</taxon>
        <taxon>Insecta</taxon>
        <taxon>Pterygota</taxon>
        <taxon>Neoptera</taxon>
        <taxon>Endopterygota</taxon>
        <taxon>Lepidoptera</taxon>
        <taxon>Glossata</taxon>
        <taxon>Ditrysia</taxon>
        <taxon>Tineoidea</taxon>
        <taxon>Psychidae</taxon>
        <taxon>Oiketicinae</taxon>
        <taxon>Eumeta</taxon>
    </lineage>
</organism>
<comment type="caution">
    <text evidence="2">The sequence shown here is derived from an EMBL/GenBank/DDBJ whole genome shotgun (WGS) entry which is preliminary data.</text>
</comment>
<evidence type="ECO:0000256" key="1">
    <source>
        <dbReference type="SAM" id="MobiDB-lite"/>
    </source>
</evidence>
<dbReference type="Proteomes" id="UP000299102">
    <property type="component" value="Unassembled WGS sequence"/>
</dbReference>
<evidence type="ECO:0000313" key="3">
    <source>
        <dbReference type="Proteomes" id="UP000299102"/>
    </source>
</evidence>
<name>A0A4C1XEM8_EUMVA</name>
<dbReference type="EMBL" id="BGZK01000799">
    <property type="protein sequence ID" value="GBP60894.1"/>
    <property type="molecule type" value="Genomic_DNA"/>
</dbReference>
<gene>
    <name evidence="2" type="ORF">EVAR_48698_1</name>
</gene>
<protein>
    <submittedName>
        <fullName evidence="2">Uncharacterized protein</fullName>
    </submittedName>
</protein>
<sequence>MDCMLHVTARHRRASKSEYAVNIGRASIPHRKITGRVPDARVQIVPVRIVPVHARRRDSTGAAATPERGAPTPARRRPRARRK</sequence>
<feature type="region of interest" description="Disordered" evidence="1">
    <location>
        <begin position="53"/>
        <end position="83"/>
    </location>
</feature>
<proteinExistence type="predicted"/>
<dbReference type="AlphaFoldDB" id="A0A4C1XEM8"/>
<reference evidence="2 3" key="1">
    <citation type="journal article" date="2019" name="Commun. Biol.">
        <title>The bagworm genome reveals a unique fibroin gene that provides high tensile strength.</title>
        <authorList>
            <person name="Kono N."/>
            <person name="Nakamura H."/>
            <person name="Ohtoshi R."/>
            <person name="Tomita M."/>
            <person name="Numata K."/>
            <person name="Arakawa K."/>
        </authorList>
    </citation>
    <scope>NUCLEOTIDE SEQUENCE [LARGE SCALE GENOMIC DNA]</scope>
</reference>
<feature type="compositionally biased region" description="Basic residues" evidence="1">
    <location>
        <begin position="74"/>
        <end position="83"/>
    </location>
</feature>
<keyword evidence="3" id="KW-1185">Reference proteome</keyword>
<evidence type="ECO:0000313" key="2">
    <source>
        <dbReference type="EMBL" id="GBP60894.1"/>
    </source>
</evidence>